<feature type="transmembrane region" description="Helical" evidence="2">
    <location>
        <begin position="117"/>
        <end position="136"/>
    </location>
</feature>
<protein>
    <recommendedName>
        <fullName evidence="3">DUF6534 domain-containing protein</fullName>
    </recommendedName>
</protein>
<proteinExistence type="predicted"/>
<evidence type="ECO:0000256" key="2">
    <source>
        <dbReference type="SAM" id="Phobius"/>
    </source>
</evidence>
<evidence type="ECO:0000313" key="5">
    <source>
        <dbReference type="Proteomes" id="UP000623467"/>
    </source>
</evidence>
<feature type="transmembrane region" description="Helical" evidence="2">
    <location>
        <begin position="228"/>
        <end position="249"/>
    </location>
</feature>
<dbReference type="PANTHER" id="PTHR40465:SF1">
    <property type="entry name" value="DUF6534 DOMAIN-CONTAINING PROTEIN"/>
    <property type="match status" value="1"/>
</dbReference>
<gene>
    <name evidence="4" type="ORF">MSAN_00715100</name>
</gene>
<organism evidence="4 5">
    <name type="scientific">Mycena sanguinolenta</name>
    <dbReference type="NCBI Taxonomy" id="230812"/>
    <lineage>
        <taxon>Eukaryota</taxon>
        <taxon>Fungi</taxon>
        <taxon>Dikarya</taxon>
        <taxon>Basidiomycota</taxon>
        <taxon>Agaricomycotina</taxon>
        <taxon>Agaricomycetes</taxon>
        <taxon>Agaricomycetidae</taxon>
        <taxon>Agaricales</taxon>
        <taxon>Marasmiineae</taxon>
        <taxon>Mycenaceae</taxon>
        <taxon>Mycena</taxon>
    </lineage>
</organism>
<dbReference type="OrthoDB" id="3206554at2759"/>
<dbReference type="EMBL" id="JACAZH010000004">
    <property type="protein sequence ID" value="KAF7370815.1"/>
    <property type="molecule type" value="Genomic_DNA"/>
</dbReference>
<comment type="caution">
    <text evidence="4">The sequence shown here is derived from an EMBL/GenBank/DDBJ whole genome shotgun (WGS) entry which is preliminary data.</text>
</comment>
<feature type="compositionally biased region" description="Basic and acidic residues" evidence="1">
    <location>
        <begin position="287"/>
        <end position="296"/>
    </location>
</feature>
<keyword evidence="5" id="KW-1185">Reference proteome</keyword>
<dbReference type="AlphaFoldDB" id="A0A8H6Z1B9"/>
<dbReference type="Proteomes" id="UP000623467">
    <property type="component" value="Unassembled WGS sequence"/>
</dbReference>
<evidence type="ECO:0000313" key="4">
    <source>
        <dbReference type="EMBL" id="KAF7370815.1"/>
    </source>
</evidence>
<reference evidence="4" key="1">
    <citation type="submission" date="2020-05" db="EMBL/GenBank/DDBJ databases">
        <title>Mycena genomes resolve the evolution of fungal bioluminescence.</title>
        <authorList>
            <person name="Tsai I.J."/>
        </authorList>
    </citation>
    <scope>NUCLEOTIDE SEQUENCE</scope>
    <source>
        <strain evidence="4">160909Yilan</strain>
    </source>
</reference>
<keyword evidence="2" id="KW-0472">Membrane</keyword>
<feature type="transmembrane region" description="Helical" evidence="2">
    <location>
        <begin position="46"/>
        <end position="67"/>
    </location>
</feature>
<feature type="transmembrane region" description="Helical" evidence="2">
    <location>
        <begin position="12"/>
        <end position="34"/>
    </location>
</feature>
<dbReference type="PANTHER" id="PTHR40465">
    <property type="entry name" value="CHROMOSOME 1, WHOLE GENOME SHOTGUN SEQUENCE"/>
    <property type="match status" value="1"/>
</dbReference>
<feature type="transmembrane region" description="Helical" evidence="2">
    <location>
        <begin position="196"/>
        <end position="222"/>
    </location>
</feature>
<name>A0A8H6Z1B9_9AGAR</name>
<evidence type="ECO:0000259" key="3">
    <source>
        <dbReference type="Pfam" id="PF20152"/>
    </source>
</evidence>
<dbReference type="InterPro" id="IPR045339">
    <property type="entry name" value="DUF6534"/>
</dbReference>
<accession>A0A8H6Z1B9</accession>
<dbReference type="Pfam" id="PF20152">
    <property type="entry name" value="DUF6534"/>
    <property type="match status" value="1"/>
</dbReference>
<keyword evidence="2" id="KW-1133">Transmembrane helix</keyword>
<sequence>MSSSVVPTLGATLAGCLAAVGMSAILGFQTFLYFQVFPSDALPYKLLVGWIWVLDAAHTVMICTGVWDYTILHFGEPDIHLHIFPVIPMTVVLTAIITLSVNIFYGWRIHKLSKSNWWLTGPIAFLSIARVGLAFTTTTEMLILKTFPAFAAKFKILFTSGLIVSAITDVLVSGARYFYLRDMRQGYTVTHEAVDAVVVFTINDGLLTCGTVLAVIICWLTMSHNFVYLAIYFLIGKLYGNSVLATLNLRNWYRHRNISQQPVSMVKRPMRVNGAQPSTSRPAAAPRRSDSTDKMEVFVNHEVDYIGDFRREAEDSHSDRKSVQHLA</sequence>
<feature type="transmembrane region" description="Helical" evidence="2">
    <location>
        <begin position="156"/>
        <end position="175"/>
    </location>
</feature>
<feature type="domain" description="DUF6534" evidence="3">
    <location>
        <begin position="165"/>
        <end position="251"/>
    </location>
</feature>
<evidence type="ECO:0000256" key="1">
    <source>
        <dbReference type="SAM" id="MobiDB-lite"/>
    </source>
</evidence>
<feature type="region of interest" description="Disordered" evidence="1">
    <location>
        <begin position="272"/>
        <end position="296"/>
    </location>
</feature>
<keyword evidence="2" id="KW-0812">Transmembrane</keyword>
<feature type="transmembrane region" description="Helical" evidence="2">
    <location>
        <begin position="79"/>
        <end position="105"/>
    </location>
</feature>